<accession>A0A8J7M9I5</accession>
<reference evidence="1" key="1">
    <citation type="submission" date="2020-12" db="EMBL/GenBank/DDBJ databases">
        <title>Bacterial taxonomy.</title>
        <authorList>
            <person name="Pan X."/>
        </authorList>
    </citation>
    <scope>NUCLEOTIDE SEQUENCE</scope>
    <source>
        <strain evidence="1">M0105</strain>
    </source>
</reference>
<name>A0A8J7M9I5_9RHOB</name>
<dbReference type="Pfam" id="PF05119">
    <property type="entry name" value="Terminase_4"/>
    <property type="match status" value="1"/>
</dbReference>
<dbReference type="InterPro" id="IPR006448">
    <property type="entry name" value="Phage_term_ssu_P27"/>
</dbReference>
<dbReference type="AlphaFoldDB" id="A0A8J7M9I5"/>
<dbReference type="RefSeq" id="WP_200611778.1">
    <property type="nucleotide sequence ID" value="NZ_JAEHHL010000009.1"/>
</dbReference>
<evidence type="ECO:0000313" key="2">
    <source>
        <dbReference type="Proteomes" id="UP000655420"/>
    </source>
</evidence>
<dbReference type="Proteomes" id="UP000655420">
    <property type="component" value="Unassembled WGS sequence"/>
</dbReference>
<protein>
    <submittedName>
        <fullName evidence="1">P27 family phage terminase small subunit</fullName>
    </submittedName>
</protein>
<proteinExistence type="predicted"/>
<comment type="caution">
    <text evidence="1">The sequence shown here is derived from an EMBL/GenBank/DDBJ whole genome shotgun (WGS) entry which is preliminary data.</text>
</comment>
<keyword evidence="2" id="KW-1185">Reference proteome</keyword>
<gene>
    <name evidence="1" type="ORF">H0I76_15700</name>
</gene>
<evidence type="ECO:0000313" key="1">
    <source>
        <dbReference type="EMBL" id="MBK0400643.1"/>
    </source>
</evidence>
<organism evidence="1 2">
    <name type="scientific">Thermohalobaculum xanthum</name>
    <dbReference type="NCBI Taxonomy" id="2753746"/>
    <lineage>
        <taxon>Bacteria</taxon>
        <taxon>Pseudomonadati</taxon>
        <taxon>Pseudomonadota</taxon>
        <taxon>Alphaproteobacteria</taxon>
        <taxon>Rhodobacterales</taxon>
        <taxon>Paracoccaceae</taxon>
        <taxon>Thermohalobaculum</taxon>
    </lineage>
</organism>
<dbReference type="EMBL" id="JAEHHL010000009">
    <property type="protein sequence ID" value="MBK0400643.1"/>
    <property type="molecule type" value="Genomic_DNA"/>
</dbReference>
<sequence length="110" mass="12119">MQLKPPKHLSKEAASWWRSLIAEYEISDVAGLTLVTTAAECLDRMRAAQDAIRKHGEVIEDRYGSVKTNPACSLEKDSRNGLLAALKALNLDLEPVKPRGRPVAVPAWRG</sequence>